<keyword evidence="12" id="KW-0812">Transmembrane</keyword>
<dbReference type="PROSITE" id="PS00028">
    <property type="entry name" value="ZINC_FINGER_C2H2_1"/>
    <property type="match status" value="1"/>
</dbReference>
<evidence type="ECO:0000259" key="14">
    <source>
        <dbReference type="PROSITE" id="PS50157"/>
    </source>
</evidence>
<dbReference type="PROSITE" id="PS50192">
    <property type="entry name" value="T_SNARE"/>
    <property type="match status" value="1"/>
</dbReference>
<feature type="domain" description="T-SNARE coiled-coil homology" evidence="15">
    <location>
        <begin position="181"/>
        <end position="243"/>
    </location>
</feature>
<protein>
    <recommendedName>
        <fullName evidence="18">Zn(2)-C6 fungal-type domain-containing protein</fullName>
    </recommendedName>
</protein>
<keyword evidence="3" id="KW-0677">Repeat</keyword>
<feature type="domain" description="C2H2-type" evidence="14">
    <location>
        <begin position="322"/>
        <end position="349"/>
    </location>
</feature>
<keyword evidence="6" id="KW-0805">Transcription regulation</keyword>
<evidence type="ECO:0000256" key="9">
    <source>
        <dbReference type="ARBA" id="ARBA00023242"/>
    </source>
</evidence>
<keyword evidence="8" id="KW-0804">Transcription</keyword>
<reference evidence="16" key="2">
    <citation type="journal article" date="2023" name="IMA Fungus">
        <title>Comparative genomic study of the Penicillium genus elucidates a diverse pangenome and 15 lateral gene transfer events.</title>
        <authorList>
            <person name="Petersen C."/>
            <person name="Sorensen T."/>
            <person name="Nielsen M.R."/>
            <person name="Sondergaard T.E."/>
            <person name="Sorensen J.L."/>
            <person name="Fitzpatrick D.A."/>
            <person name="Frisvad J.C."/>
            <person name="Nielsen K.L."/>
        </authorList>
    </citation>
    <scope>NUCLEOTIDE SEQUENCE</scope>
    <source>
        <strain evidence="16">IBT 21917</strain>
    </source>
</reference>
<dbReference type="PROSITE" id="PS50157">
    <property type="entry name" value="ZINC_FINGER_C2H2_2"/>
    <property type="match status" value="2"/>
</dbReference>
<sequence>MATTDHYDLESGTEQYPLPDRSGMAMVLSQRRRIDQELQQVTFRQEQLQSTQHALLDSASSTEDYQARVQVESINGEITDCFRRVRGVVAELKHDSDMTNPRIQSQMKYISDNLQSRIQSHYRIQSVFEQRLQAQVRRRYEIAHPDASIEEVNSGVQNAIYGDQQVFEVPGMRTAQASDSRAAVMQRSAAIRKIQEDMEALNELFKEVAALTEQQDYSVQKINEDADKTAENYKNANTHLSHGIISARNARKYRWWILFICGGDLIAITAPYRIHTLPHSGMTKSASAWVEYNYRLLIPDPSSPASKLLPDGIAMKPADKHFRCTICQRGFTRIDHLKRHHLRHSGQKPYACIFCNEAFARCDNLRDHYNDCAQRGDRKVPETGQRGRRRHACQSCTSMKLRCDGQSPCGSCVKRNLDCNNERTSRLGHSGLDEGSSPSTSEMYEQPLERGSIKFLLNRGTDSFTEGFRLPPNTVRGLETDWHNQTGFQESTKGTFPRNIQDSRPQYNSGSIPPDPAALQFFQDTFLDFFNGPFGDVPRPMTDQYMGNIAYPTSMPTGQGPDLTIPSGQSIYEAERPFAIALHESILARASNVLSSPDAHAEISTGLKFLLTSSRIRKFVTLYFRYWQPSCAMIHIPSFDPETASLPLLASLAFMGAMYSTDQKEVDGTKRLLDFAELFIFSSPIYSPDTEVAMVFSGVQRATDEAEDWLTFQDLQAGFIMTIVQYWAGNQASRSRVMETRFSEVIKQSRRLGLVKCRHLPHEQSAERLWIQKECRIRTIAIISSLDSAFFFYQNHPCRLTHSEMECEFPCEEDLFRSEHPYSEPNFRFSRNLTMYEAFQSLFDGPSHESQKPTPNIGHLNLTVFDLFILIHILFAFINTHMALVGLLKRHSQFTSVSQTPTDSSHETSPIPEESLLVSIRTALARWRDLWITRRDQVSQDEWASMGFYKNGYNFWLVSQLLITKKDAVDVIMQMEVNCEDKLEKFKVLLLDDQD</sequence>
<dbReference type="InterPro" id="IPR007219">
    <property type="entry name" value="XnlR_reg_dom"/>
</dbReference>
<reference evidence="16" key="1">
    <citation type="submission" date="2022-11" db="EMBL/GenBank/DDBJ databases">
        <authorList>
            <person name="Petersen C."/>
        </authorList>
    </citation>
    <scope>NUCLEOTIDE SEQUENCE</scope>
    <source>
        <strain evidence="16">IBT 21917</strain>
    </source>
</reference>
<proteinExistence type="predicted"/>
<dbReference type="Pfam" id="PF00172">
    <property type="entry name" value="Zn_clus"/>
    <property type="match status" value="1"/>
</dbReference>
<evidence type="ECO:0000256" key="4">
    <source>
        <dbReference type="ARBA" id="ARBA00022771"/>
    </source>
</evidence>
<feature type="region of interest" description="Disordered" evidence="11">
    <location>
        <begin position="424"/>
        <end position="443"/>
    </location>
</feature>
<organism evidence="16 17">
    <name type="scientific">Penicillium capsulatum</name>
    <dbReference type="NCBI Taxonomy" id="69766"/>
    <lineage>
        <taxon>Eukaryota</taxon>
        <taxon>Fungi</taxon>
        <taxon>Dikarya</taxon>
        <taxon>Ascomycota</taxon>
        <taxon>Pezizomycotina</taxon>
        <taxon>Eurotiomycetes</taxon>
        <taxon>Eurotiomycetidae</taxon>
        <taxon>Eurotiales</taxon>
        <taxon>Aspergillaceae</taxon>
        <taxon>Penicillium</taxon>
    </lineage>
</organism>
<dbReference type="SUPFAM" id="SSF57667">
    <property type="entry name" value="beta-beta-alpha zinc fingers"/>
    <property type="match status" value="1"/>
</dbReference>
<keyword evidence="12" id="KW-1133">Transmembrane helix</keyword>
<keyword evidence="12" id="KW-0472">Membrane</keyword>
<gene>
    <name evidence="16" type="ORF">N7492_003331</name>
</gene>
<dbReference type="PROSITE" id="PS00463">
    <property type="entry name" value="ZN2_CY6_FUNGAL_1"/>
    <property type="match status" value="1"/>
</dbReference>
<evidence type="ECO:0000256" key="11">
    <source>
        <dbReference type="SAM" id="MobiDB-lite"/>
    </source>
</evidence>
<dbReference type="PANTHER" id="PTHR40626">
    <property type="entry name" value="MIP31509P"/>
    <property type="match status" value="1"/>
</dbReference>
<dbReference type="Gene3D" id="4.10.240.10">
    <property type="entry name" value="Zn(2)-C6 fungal-type DNA-binding domain"/>
    <property type="match status" value="1"/>
</dbReference>
<dbReference type="Gene3D" id="3.30.160.60">
    <property type="entry name" value="Classic Zinc Finger"/>
    <property type="match status" value="2"/>
</dbReference>
<keyword evidence="4 10" id="KW-0863">Zinc-finger</keyword>
<dbReference type="InterPro" id="IPR000727">
    <property type="entry name" value="T_SNARE_dom"/>
</dbReference>
<evidence type="ECO:0000256" key="2">
    <source>
        <dbReference type="ARBA" id="ARBA00022723"/>
    </source>
</evidence>
<dbReference type="SUPFAM" id="SSF47661">
    <property type="entry name" value="t-snare proteins"/>
    <property type="match status" value="1"/>
</dbReference>
<dbReference type="GO" id="GO:0000785">
    <property type="term" value="C:chromatin"/>
    <property type="evidence" value="ECO:0007669"/>
    <property type="project" value="TreeGrafter"/>
</dbReference>
<keyword evidence="17" id="KW-1185">Reference proteome</keyword>
<comment type="subcellular location">
    <subcellularLocation>
        <location evidence="1">Nucleus</location>
    </subcellularLocation>
</comment>
<dbReference type="OrthoDB" id="10018191at2759"/>
<dbReference type="GO" id="GO:0008270">
    <property type="term" value="F:zinc ion binding"/>
    <property type="evidence" value="ECO:0007669"/>
    <property type="project" value="UniProtKB-KW"/>
</dbReference>
<evidence type="ECO:0000259" key="13">
    <source>
        <dbReference type="PROSITE" id="PS50048"/>
    </source>
</evidence>
<dbReference type="CDD" id="cd12148">
    <property type="entry name" value="fungal_TF_MHR"/>
    <property type="match status" value="1"/>
</dbReference>
<evidence type="ECO:0000313" key="16">
    <source>
        <dbReference type="EMBL" id="KAJ5180121.1"/>
    </source>
</evidence>
<evidence type="ECO:0000256" key="5">
    <source>
        <dbReference type="ARBA" id="ARBA00022833"/>
    </source>
</evidence>
<feature type="domain" description="C2H2-type" evidence="14">
    <location>
        <begin position="350"/>
        <end position="379"/>
    </location>
</feature>
<dbReference type="InterPro" id="IPR051059">
    <property type="entry name" value="VerF-like"/>
</dbReference>
<keyword evidence="9" id="KW-0539">Nucleus</keyword>
<dbReference type="GO" id="GO:0016192">
    <property type="term" value="P:vesicle-mediated transport"/>
    <property type="evidence" value="ECO:0007669"/>
    <property type="project" value="InterPro"/>
</dbReference>
<dbReference type="GO" id="GO:0016020">
    <property type="term" value="C:membrane"/>
    <property type="evidence" value="ECO:0007669"/>
    <property type="project" value="InterPro"/>
</dbReference>
<evidence type="ECO:0000256" key="3">
    <source>
        <dbReference type="ARBA" id="ARBA00022737"/>
    </source>
</evidence>
<dbReference type="GO" id="GO:0005634">
    <property type="term" value="C:nucleus"/>
    <property type="evidence" value="ECO:0007669"/>
    <property type="project" value="UniProtKB-SubCell"/>
</dbReference>
<dbReference type="InterPro" id="IPR036864">
    <property type="entry name" value="Zn2-C6_fun-type_DNA-bd_sf"/>
</dbReference>
<dbReference type="PANTHER" id="PTHR40626:SF8">
    <property type="entry name" value="C2H2 FINGER DOMAIN TRANSCRIPTION FACTOR (EUROFUNG)-RELATED"/>
    <property type="match status" value="1"/>
</dbReference>
<dbReference type="SMART" id="SM00066">
    <property type="entry name" value="GAL4"/>
    <property type="match status" value="1"/>
</dbReference>
<dbReference type="AlphaFoldDB" id="A0A9W9IQT2"/>
<feature type="domain" description="Zn(2)-C6 fungal-type" evidence="13">
    <location>
        <begin position="392"/>
        <end position="419"/>
    </location>
</feature>
<keyword evidence="7" id="KW-0238">DNA-binding</keyword>
<evidence type="ECO:0000256" key="6">
    <source>
        <dbReference type="ARBA" id="ARBA00023015"/>
    </source>
</evidence>
<evidence type="ECO:0000256" key="10">
    <source>
        <dbReference type="PROSITE-ProRule" id="PRU00042"/>
    </source>
</evidence>
<dbReference type="Proteomes" id="UP001146351">
    <property type="component" value="Unassembled WGS sequence"/>
</dbReference>
<evidence type="ECO:0000256" key="12">
    <source>
        <dbReference type="SAM" id="Phobius"/>
    </source>
</evidence>
<feature type="region of interest" description="Disordered" evidence="11">
    <location>
        <begin position="1"/>
        <end position="20"/>
    </location>
</feature>
<comment type="caution">
    <text evidence="16">The sequence shown here is derived from an EMBL/GenBank/DDBJ whole genome shotgun (WGS) entry which is preliminary data.</text>
</comment>
<evidence type="ECO:0000313" key="17">
    <source>
        <dbReference type="Proteomes" id="UP001146351"/>
    </source>
</evidence>
<dbReference type="InterPro" id="IPR036236">
    <property type="entry name" value="Znf_C2H2_sf"/>
</dbReference>
<evidence type="ECO:0000259" key="15">
    <source>
        <dbReference type="PROSITE" id="PS50192"/>
    </source>
</evidence>
<evidence type="ECO:0000256" key="8">
    <source>
        <dbReference type="ARBA" id="ARBA00023163"/>
    </source>
</evidence>
<dbReference type="PROSITE" id="PS50048">
    <property type="entry name" value="ZN2_CY6_FUNGAL_2"/>
    <property type="match status" value="1"/>
</dbReference>
<dbReference type="InterPro" id="IPR001138">
    <property type="entry name" value="Zn2Cys6_DnaBD"/>
</dbReference>
<accession>A0A9W9IQT2</accession>
<evidence type="ECO:0008006" key="18">
    <source>
        <dbReference type="Google" id="ProtNLM"/>
    </source>
</evidence>
<dbReference type="Pfam" id="PF04082">
    <property type="entry name" value="Fungal_trans"/>
    <property type="match status" value="1"/>
</dbReference>
<dbReference type="EMBL" id="JAPQKO010000002">
    <property type="protein sequence ID" value="KAJ5180121.1"/>
    <property type="molecule type" value="Genomic_DNA"/>
</dbReference>
<feature type="transmembrane region" description="Helical" evidence="12">
    <location>
        <begin position="867"/>
        <end position="888"/>
    </location>
</feature>
<dbReference type="Gene3D" id="1.20.58.70">
    <property type="match status" value="1"/>
</dbReference>
<dbReference type="GO" id="GO:0006351">
    <property type="term" value="P:DNA-templated transcription"/>
    <property type="evidence" value="ECO:0007669"/>
    <property type="project" value="InterPro"/>
</dbReference>
<dbReference type="GO" id="GO:0000978">
    <property type="term" value="F:RNA polymerase II cis-regulatory region sequence-specific DNA binding"/>
    <property type="evidence" value="ECO:0007669"/>
    <property type="project" value="InterPro"/>
</dbReference>
<evidence type="ECO:0000256" key="1">
    <source>
        <dbReference type="ARBA" id="ARBA00004123"/>
    </source>
</evidence>
<keyword evidence="2" id="KW-0479">Metal-binding</keyword>
<name>A0A9W9IQT2_9EURO</name>
<dbReference type="InterPro" id="IPR010989">
    <property type="entry name" value="SNARE"/>
</dbReference>
<evidence type="ECO:0000256" key="7">
    <source>
        <dbReference type="ARBA" id="ARBA00023125"/>
    </source>
</evidence>
<dbReference type="SUPFAM" id="SSF57701">
    <property type="entry name" value="Zn2/Cys6 DNA-binding domain"/>
    <property type="match status" value="1"/>
</dbReference>
<dbReference type="InterPro" id="IPR013087">
    <property type="entry name" value="Znf_C2H2_type"/>
</dbReference>
<keyword evidence="5" id="KW-0862">Zinc</keyword>
<dbReference type="SMART" id="SM00355">
    <property type="entry name" value="ZnF_C2H2"/>
    <property type="match status" value="2"/>
</dbReference>
<dbReference type="CDD" id="cd00067">
    <property type="entry name" value="GAL4"/>
    <property type="match status" value="1"/>
</dbReference>
<dbReference type="GO" id="GO:0000981">
    <property type="term" value="F:DNA-binding transcription factor activity, RNA polymerase II-specific"/>
    <property type="evidence" value="ECO:0007669"/>
    <property type="project" value="InterPro"/>
</dbReference>